<dbReference type="AlphaFoldDB" id="A0A9P5U2X1"/>
<keyword evidence="3" id="KW-1185">Reference proteome</keyword>
<dbReference type="EMBL" id="JADNRY010000155">
    <property type="protein sequence ID" value="KAF9063063.1"/>
    <property type="molecule type" value="Genomic_DNA"/>
</dbReference>
<feature type="transmembrane region" description="Helical" evidence="1">
    <location>
        <begin position="82"/>
        <end position="99"/>
    </location>
</feature>
<dbReference type="Proteomes" id="UP000772434">
    <property type="component" value="Unassembled WGS sequence"/>
</dbReference>
<keyword evidence="1" id="KW-0472">Membrane</keyword>
<keyword evidence="1" id="KW-0812">Transmembrane</keyword>
<feature type="transmembrane region" description="Helical" evidence="1">
    <location>
        <begin position="50"/>
        <end position="70"/>
    </location>
</feature>
<organism evidence="2 3">
    <name type="scientific">Rhodocollybia butyracea</name>
    <dbReference type="NCBI Taxonomy" id="206335"/>
    <lineage>
        <taxon>Eukaryota</taxon>
        <taxon>Fungi</taxon>
        <taxon>Dikarya</taxon>
        <taxon>Basidiomycota</taxon>
        <taxon>Agaricomycotina</taxon>
        <taxon>Agaricomycetes</taxon>
        <taxon>Agaricomycetidae</taxon>
        <taxon>Agaricales</taxon>
        <taxon>Marasmiineae</taxon>
        <taxon>Omphalotaceae</taxon>
        <taxon>Rhodocollybia</taxon>
    </lineage>
</organism>
<keyword evidence="1" id="KW-1133">Transmembrane helix</keyword>
<comment type="caution">
    <text evidence="2">The sequence shown here is derived from an EMBL/GenBank/DDBJ whole genome shotgun (WGS) entry which is preliminary data.</text>
</comment>
<accession>A0A9P5U2X1</accession>
<gene>
    <name evidence="2" type="ORF">BDP27DRAFT_254344</name>
</gene>
<evidence type="ECO:0000313" key="3">
    <source>
        <dbReference type="Proteomes" id="UP000772434"/>
    </source>
</evidence>
<protein>
    <submittedName>
        <fullName evidence="2">Uncharacterized protein</fullName>
    </submittedName>
</protein>
<proteinExistence type="predicted"/>
<reference evidence="2" key="1">
    <citation type="submission" date="2020-11" db="EMBL/GenBank/DDBJ databases">
        <authorList>
            <consortium name="DOE Joint Genome Institute"/>
            <person name="Ahrendt S."/>
            <person name="Riley R."/>
            <person name="Andreopoulos W."/>
            <person name="Labutti K."/>
            <person name="Pangilinan J."/>
            <person name="Ruiz-Duenas F.J."/>
            <person name="Barrasa J.M."/>
            <person name="Sanchez-Garcia M."/>
            <person name="Camarero S."/>
            <person name="Miyauchi S."/>
            <person name="Serrano A."/>
            <person name="Linde D."/>
            <person name="Babiker R."/>
            <person name="Drula E."/>
            <person name="Ayuso-Fernandez I."/>
            <person name="Pacheco R."/>
            <person name="Padilla G."/>
            <person name="Ferreira P."/>
            <person name="Barriuso J."/>
            <person name="Kellner H."/>
            <person name="Castanera R."/>
            <person name="Alfaro M."/>
            <person name="Ramirez L."/>
            <person name="Pisabarro A.G."/>
            <person name="Kuo A."/>
            <person name="Tritt A."/>
            <person name="Lipzen A."/>
            <person name="He G."/>
            <person name="Yan M."/>
            <person name="Ng V."/>
            <person name="Cullen D."/>
            <person name="Martin F."/>
            <person name="Rosso M.-N."/>
            <person name="Henrissat B."/>
            <person name="Hibbett D."/>
            <person name="Martinez A.T."/>
            <person name="Grigoriev I.V."/>
        </authorList>
    </citation>
    <scope>NUCLEOTIDE SEQUENCE</scope>
    <source>
        <strain evidence="2">AH 40177</strain>
    </source>
</reference>
<evidence type="ECO:0000313" key="2">
    <source>
        <dbReference type="EMBL" id="KAF9063063.1"/>
    </source>
</evidence>
<sequence>MRGGGEGAGAIGGGDGGWFLGLEGPRVDNQSNEMFFRYFSPWFSTYNCSLFFVAFDFPLCLIFTFFFIAVRYPFAFRLGYRSWLSCGILTGLSLPLSLAV</sequence>
<name>A0A9P5U2X1_9AGAR</name>
<evidence type="ECO:0000256" key="1">
    <source>
        <dbReference type="SAM" id="Phobius"/>
    </source>
</evidence>